<dbReference type="Gene3D" id="1.20.1250.20">
    <property type="entry name" value="MFS general substrate transporter like domains"/>
    <property type="match status" value="2"/>
</dbReference>
<evidence type="ECO:0000256" key="2">
    <source>
        <dbReference type="ARBA" id="ARBA00008335"/>
    </source>
</evidence>
<dbReference type="PANTHER" id="PTHR43791:SF52">
    <property type="entry name" value="TRANSPORTER, PUTATIVE (AFU_ORTHOLOGUE AFUA_1G11820)-RELATED"/>
    <property type="match status" value="1"/>
</dbReference>
<dbReference type="InterPro" id="IPR020846">
    <property type="entry name" value="MFS_dom"/>
</dbReference>
<feature type="transmembrane region" description="Helical" evidence="8">
    <location>
        <begin position="450"/>
        <end position="478"/>
    </location>
</feature>
<feature type="transmembrane region" description="Helical" evidence="8">
    <location>
        <begin position="388"/>
        <end position="411"/>
    </location>
</feature>
<dbReference type="EMBL" id="KK088452">
    <property type="protein sequence ID" value="EYE90868.1"/>
    <property type="molecule type" value="Genomic_DNA"/>
</dbReference>
<dbReference type="RefSeq" id="XP_040634558.1">
    <property type="nucleotide sequence ID" value="XM_040785077.1"/>
</dbReference>
<keyword evidence="4 8" id="KW-0812">Transmembrane</keyword>
<feature type="transmembrane region" description="Helical" evidence="8">
    <location>
        <begin position="337"/>
        <end position="354"/>
    </location>
</feature>
<comment type="subcellular location">
    <subcellularLocation>
        <location evidence="1">Membrane</location>
        <topology evidence="1">Multi-pass membrane protein</topology>
    </subcellularLocation>
</comment>
<keyword evidence="5 8" id="KW-1133">Transmembrane helix</keyword>
<feature type="transmembrane region" description="Helical" evidence="8">
    <location>
        <begin position="303"/>
        <end position="325"/>
    </location>
</feature>
<dbReference type="HOGENOM" id="CLU_001265_0_1_1"/>
<dbReference type="OrthoDB" id="19923at2759"/>
<evidence type="ECO:0000256" key="7">
    <source>
        <dbReference type="SAM" id="MobiDB-lite"/>
    </source>
</evidence>
<accession>A0A017S1D7</accession>
<evidence type="ECO:0000256" key="8">
    <source>
        <dbReference type="SAM" id="Phobius"/>
    </source>
</evidence>
<evidence type="ECO:0000256" key="1">
    <source>
        <dbReference type="ARBA" id="ARBA00004141"/>
    </source>
</evidence>
<feature type="transmembrane region" description="Helical" evidence="8">
    <location>
        <begin position="45"/>
        <end position="62"/>
    </location>
</feature>
<dbReference type="SUPFAM" id="SSF103473">
    <property type="entry name" value="MFS general substrate transporter"/>
    <property type="match status" value="1"/>
</dbReference>
<evidence type="ECO:0000313" key="11">
    <source>
        <dbReference type="Proteomes" id="UP000019804"/>
    </source>
</evidence>
<evidence type="ECO:0000256" key="5">
    <source>
        <dbReference type="ARBA" id="ARBA00022989"/>
    </source>
</evidence>
<feature type="domain" description="Major facilitator superfamily (MFS) profile" evidence="9">
    <location>
        <begin position="49"/>
        <end position="483"/>
    </location>
</feature>
<dbReference type="PANTHER" id="PTHR43791">
    <property type="entry name" value="PERMEASE-RELATED"/>
    <property type="match status" value="1"/>
</dbReference>
<evidence type="ECO:0000259" key="9">
    <source>
        <dbReference type="PROSITE" id="PS50850"/>
    </source>
</evidence>
<feature type="transmembrane region" description="Helical" evidence="8">
    <location>
        <begin position="115"/>
        <end position="134"/>
    </location>
</feature>
<dbReference type="InterPro" id="IPR036259">
    <property type="entry name" value="MFS_trans_sf"/>
</dbReference>
<evidence type="ECO:0000256" key="3">
    <source>
        <dbReference type="ARBA" id="ARBA00022448"/>
    </source>
</evidence>
<proteinExistence type="inferred from homology"/>
<dbReference type="PROSITE" id="PS50850">
    <property type="entry name" value="MFS"/>
    <property type="match status" value="1"/>
</dbReference>
<feature type="transmembrane region" description="Helical" evidence="8">
    <location>
        <begin position="361"/>
        <end position="382"/>
    </location>
</feature>
<feature type="transmembrane region" description="Helical" evidence="8">
    <location>
        <begin position="175"/>
        <end position="196"/>
    </location>
</feature>
<feature type="transmembrane region" description="Helical" evidence="8">
    <location>
        <begin position="423"/>
        <end position="444"/>
    </location>
</feature>
<evidence type="ECO:0000313" key="10">
    <source>
        <dbReference type="EMBL" id="EYE90868.1"/>
    </source>
</evidence>
<keyword evidence="11" id="KW-1185">Reference proteome</keyword>
<keyword evidence="3" id="KW-0813">Transport</keyword>
<name>A0A017S1D7_ASPRC</name>
<keyword evidence="6 8" id="KW-0472">Membrane</keyword>
<dbReference type="GO" id="GO:0022857">
    <property type="term" value="F:transmembrane transporter activity"/>
    <property type="evidence" value="ECO:0007669"/>
    <property type="project" value="InterPro"/>
</dbReference>
<feature type="compositionally biased region" description="Basic and acidic residues" evidence="7">
    <location>
        <begin position="502"/>
        <end position="512"/>
    </location>
</feature>
<comment type="similarity">
    <text evidence="2">Belongs to the major facilitator superfamily.</text>
</comment>
<dbReference type="GeneID" id="63700201"/>
<feature type="transmembrane region" description="Helical" evidence="8">
    <location>
        <begin position="208"/>
        <end position="230"/>
    </location>
</feature>
<feature type="region of interest" description="Disordered" evidence="7">
    <location>
        <begin position="487"/>
        <end position="512"/>
    </location>
</feature>
<organism evidence="10 11">
    <name type="scientific">Aspergillus ruber (strain CBS 135680)</name>
    <dbReference type="NCBI Taxonomy" id="1388766"/>
    <lineage>
        <taxon>Eukaryota</taxon>
        <taxon>Fungi</taxon>
        <taxon>Dikarya</taxon>
        <taxon>Ascomycota</taxon>
        <taxon>Pezizomycotina</taxon>
        <taxon>Eurotiomycetes</taxon>
        <taxon>Eurotiomycetidae</taxon>
        <taxon>Eurotiales</taxon>
        <taxon>Aspergillaceae</taxon>
        <taxon>Aspergillus</taxon>
        <taxon>Aspergillus subgen. Aspergillus</taxon>
    </lineage>
</organism>
<dbReference type="FunFam" id="1.20.1250.20:FF:000034">
    <property type="entry name" value="MFS general substrate transporter"/>
    <property type="match status" value="1"/>
</dbReference>
<protein>
    <submittedName>
        <fullName evidence="10">MFS general substrate transporter</fullName>
    </submittedName>
</protein>
<feature type="transmembrane region" description="Helical" evidence="8">
    <location>
        <begin position="140"/>
        <end position="163"/>
    </location>
</feature>
<reference evidence="11" key="1">
    <citation type="journal article" date="2014" name="Nat. Commun.">
        <title>Genomic adaptations of the halophilic Dead Sea filamentous fungus Eurotium rubrum.</title>
        <authorList>
            <person name="Kis-Papo T."/>
            <person name="Weig A.R."/>
            <person name="Riley R."/>
            <person name="Persoh D."/>
            <person name="Salamov A."/>
            <person name="Sun H."/>
            <person name="Lipzen A."/>
            <person name="Wasser S.P."/>
            <person name="Rambold G."/>
            <person name="Grigoriev I.V."/>
            <person name="Nevo E."/>
        </authorList>
    </citation>
    <scope>NUCLEOTIDE SEQUENCE [LARGE SCALE GENOMIC DNA]</scope>
    <source>
        <strain evidence="11">CBS 135680</strain>
    </source>
</reference>
<dbReference type="InterPro" id="IPR011701">
    <property type="entry name" value="MFS"/>
</dbReference>
<evidence type="ECO:0000256" key="4">
    <source>
        <dbReference type="ARBA" id="ARBA00022692"/>
    </source>
</evidence>
<feature type="transmembrane region" description="Helical" evidence="8">
    <location>
        <begin position="86"/>
        <end position="108"/>
    </location>
</feature>
<dbReference type="AlphaFoldDB" id="A0A017S1D7"/>
<gene>
    <name evidence="10" type="ORF">EURHEDRAFT_466215</name>
</gene>
<evidence type="ECO:0000256" key="6">
    <source>
        <dbReference type="ARBA" id="ARBA00023136"/>
    </source>
</evidence>
<dbReference type="Pfam" id="PF07690">
    <property type="entry name" value="MFS_1"/>
    <property type="match status" value="1"/>
</dbReference>
<dbReference type="FunFam" id="1.20.1250.20:FF:000013">
    <property type="entry name" value="MFS general substrate transporter"/>
    <property type="match status" value="1"/>
</dbReference>
<dbReference type="Proteomes" id="UP000019804">
    <property type="component" value="Unassembled WGS sequence"/>
</dbReference>
<dbReference type="GO" id="GO:0016020">
    <property type="term" value="C:membrane"/>
    <property type="evidence" value="ECO:0007669"/>
    <property type="project" value="UniProtKB-SubCell"/>
</dbReference>
<sequence length="512" mass="57079">MSSKTPSEKAPPNPTISADKAESALEGTYSSTLDPAAIRRLNRKLDLHVLPPLFILYFLSFLDRGNIGNVKIQGFEKSLGMSGQDYSIALCIFFVPYILFEVPSNLILKCLSPRIWLSILVTGWGIITMCQGFLHNFGEIVALRVILGVFEAGVFPGCMYILAMYYPRYELQWRFGMFFPSSTLAGAFGGLLAYAIAKMDGLKGLEGWRWIFIIEGVITAAYGICVKWLVVDWPNEAKYLNDDEKSLQKAKMTQDDGEASMDRLTPAAMKRIFLDWKIYLGCMQVTLLIPSIQNQWVNESFRMYIGAINTTYAVSFFVPTIIAQLGYTASDAQLRTIPLYIVAVLIQLLLTYMADRLRNRCFFALFSILFGIVGYSILLASSYVSIHIQYFACFLITITGYTTLPLVLAWATNQLVGQYKRSIGVAMVIGGGNCGGIIASNIFLDSESPYYKTGFSVCLVLLLLTALASAGFAIGLAMENRARDRGERDYRLQDQSEANNLGDDHPSYRYAL</sequence>